<dbReference type="SUPFAM" id="SSF51316">
    <property type="entry name" value="Mss4-like"/>
    <property type="match status" value="1"/>
</dbReference>
<keyword evidence="2" id="KW-0479">Metal-binding</keyword>
<dbReference type="OrthoDB" id="3930719at2759"/>
<dbReference type="GO" id="GO:0016846">
    <property type="term" value="F:carbon-sulfur lyase activity"/>
    <property type="evidence" value="ECO:0007669"/>
    <property type="project" value="InterPro"/>
</dbReference>
<evidence type="ECO:0000256" key="3">
    <source>
        <dbReference type="ARBA" id="ARBA00022833"/>
    </source>
</evidence>
<comment type="caution">
    <text evidence="6">The sequence shown here is derived from an EMBL/GenBank/DDBJ whole genome shotgun (WGS) entry which is preliminary data.</text>
</comment>
<dbReference type="PANTHER" id="PTHR28620">
    <property type="entry name" value="CENTROMERE PROTEIN V"/>
    <property type="match status" value="1"/>
</dbReference>
<dbReference type="InterPro" id="IPR052355">
    <property type="entry name" value="CENP-V-like"/>
</dbReference>
<accession>A0A4V6EU60</accession>
<keyword evidence="3" id="KW-0862">Zinc</keyword>
<reference evidence="6 7" key="1">
    <citation type="submission" date="2019-05" db="EMBL/GenBank/DDBJ databases">
        <title>Sporisorium graminicola CBS 10092 draft sequencing and annotation.</title>
        <authorList>
            <person name="Solano-Gonzalez S."/>
            <person name="Caddick M.X."/>
            <person name="Darby A."/>
        </authorList>
    </citation>
    <scope>NUCLEOTIDE SEQUENCE [LARGE SCALE GENOMIC DNA]</scope>
    <source>
        <strain evidence="6 7">CBS 10092</strain>
    </source>
</reference>
<evidence type="ECO:0000256" key="4">
    <source>
        <dbReference type="SAM" id="MobiDB-lite"/>
    </source>
</evidence>
<keyword evidence="7" id="KW-1185">Reference proteome</keyword>
<dbReference type="Gene3D" id="2.170.150.70">
    <property type="match status" value="1"/>
</dbReference>
<dbReference type="EMBL" id="SRRM01000005">
    <property type="protein sequence ID" value="TKY89349.1"/>
    <property type="molecule type" value="Genomic_DNA"/>
</dbReference>
<organism evidence="6 7">
    <name type="scientific">Sporisorium graminicola</name>
    <dbReference type="NCBI Taxonomy" id="280036"/>
    <lineage>
        <taxon>Eukaryota</taxon>
        <taxon>Fungi</taxon>
        <taxon>Dikarya</taxon>
        <taxon>Basidiomycota</taxon>
        <taxon>Ustilaginomycotina</taxon>
        <taxon>Ustilaginomycetes</taxon>
        <taxon>Ustilaginales</taxon>
        <taxon>Ustilaginaceae</taxon>
        <taxon>Sporisorium</taxon>
    </lineage>
</organism>
<dbReference type="PROSITE" id="PS51891">
    <property type="entry name" value="CENP_V_GFA"/>
    <property type="match status" value="1"/>
</dbReference>
<comment type="similarity">
    <text evidence="1">Belongs to the Gfa family.</text>
</comment>
<feature type="domain" description="CENP-V/GFA" evidence="5">
    <location>
        <begin position="12"/>
        <end position="152"/>
    </location>
</feature>
<dbReference type="GO" id="GO:0046872">
    <property type="term" value="F:metal ion binding"/>
    <property type="evidence" value="ECO:0007669"/>
    <property type="project" value="UniProtKB-KW"/>
</dbReference>
<dbReference type="RefSeq" id="XP_029741334.1">
    <property type="nucleotide sequence ID" value="XM_029882479.1"/>
</dbReference>
<dbReference type="InterPro" id="IPR006913">
    <property type="entry name" value="CENP-V/GFA"/>
</dbReference>
<evidence type="ECO:0000256" key="1">
    <source>
        <dbReference type="ARBA" id="ARBA00005495"/>
    </source>
</evidence>
<dbReference type="GeneID" id="40724775"/>
<evidence type="ECO:0000313" key="6">
    <source>
        <dbReference type="EMBL" id="TKY89349.1"/>
    </source>
</evidence>
<name>A0A4V6EU60_9BASI</name>
<dbReference type="InterPro" id="IPR011057">
    <property type="entry name" value="Mss4-like_sf"/>
</dbReference>
<dbReference type="PANTHER" id="PTHR28620:SF1">
    <property type="entry name" value="CENP-V_GFA DOMAIN-CONTAINING PROTEIN"/>
    <property type="match status" value="1"/>
</dbReference>
<feature type="compositionally biased region" description="Basic and acidic residues" evidence="4">
    <location>
        <begin position="201"/>
        <end position="212"/>
    </location>
</feature>
<evidence type="ECO:0000313" key="7">
    <source>
        <dbReference type="Proteomes" id="UP000306050"/>
    </source>
</evidence>
<dbReference type="KEGG" id="sgra:EX895_001880"/>
<evidence type="ECO:0000259" key="5">
    <source>
        <dbReference type="PROSITE" id="PS51891"/>
    </source>
</evidence>
<protein>
    <recommendedName>
        <fullName evidence="5">CENP-V/GFA domain-containing protein</fullName>
    </recommendedName>
</protein>
<proteinExistence type="inferred from homology"/>
<feature type="region of interest" description="Disordered" evidence="4">
    <location>
        <begin position="191"/>
        <end position="212"/>
    </location>
</feature>
<dbReference type="Proteomes" id="UP000306050">
    <property type="component" value="Chromosome SGRAM_12"/>
</dbReference>
<evidence type="ECO:0000256" key="2">
    <source>
        <dbReference type="ARBA" id="ARBA00022723"/>
    </source>
</evidence>
<dbReference type="AlphaFoldDB" id="A0A4V6EU60"/>
<sequence>MYNNATPTLRPYHGSCHCGDVRYIVFLTLPHTVPDTSVPPPPGKSYQRFYRCNCTPCHKGGQFHTRLADAPGDFILLSPTDGPFNGSMGLYTHNDGQKHLPFCKRCAMRCFSFEGDGETVEVDLGALGITDRKTGEKMGRQMVWRPKREGWNEGPDGESYLSVNGFTIDADQGLELAELTDAKVVEYNDMLGYPEQPEGPPRWDRPYHGGAY</sequence>
<gene>
    <name evidence="6" type="ORF">EX895_001880</name>
</gene>